<name>A0A3P8QTH6_ASTCA</name>
<reference evidence="3 4" key="1">
    <citation type="submission" date="2018-05" db="EMBL/GenBank/DDBJ databases">
        <authorList>
            <person name="Datahose"/>
        </authorList>
    </citation>
    <scope>NUCLEOTIDE SEQUENCE</scope>
</reference>
<evidence type="ECO:0000259" key="2">
    <source>
        <dbReference type="PROSITE" id="PS50041"/>
    </source>
</evidence>
<dbReference type="GeneTree" id="ENSGT00980000199528"/>
<keyword evidence="4" id="KW-1185">Reference proteome</keyword>
<proteinExistence type="predicted"/>
<dbReference type="CDD" id="cd00037">
    <property type="entry name" value="CLECT"/>
    <property type="match status" value="1"/>
</dbReference>
<evidence type="ECO:0000313" key="3">
    <source>
        <dbReference type="Ensembl" id="ENSACLP00000032222.2"/>
    </source>
</evidence>
<dbReference type="Bgee" id="ENSACLG00000021360">
    <property type="expression patterns" value="Expressed in anal fin and 7 other cell types or tissues"/>
</dbReference>
<keyword evidence="1" id="KW-1133">Transmembrane helix</keyword>
<keyword evidence="1" id="KW-0812">Transmembrane</keyword>
<dbReference type="Gene3D" id="3.10.100.10">
    <property type="entry name" value="Mannose-Binding Protein A, subunit A"/>
    <property type="match status" value="1"/>
</dbReference>
<organism evidence="3 4">
    <name type="scientific">Astatotilapia calliptera</name>
    <name type="common">Eastern happy</name>
    <name type="synonym">Chromis callipterus</name>
    <dbReference type="NCBI Taxonomy" id="8154"/>
    <lineage>
        <taxon>Eukaryota</taxon>
        <taxon>Metazoa</taxon>
        <taxon>Chordata</taxon>
        <taxon>Craniata</taxon>
        <taxon>Vertebrata</taxon>
        <taxon>Euteleostomi</taxon>
        <taxon>Actinopterygii</taxon>
        <taxon>Neopterygii</taxon>
        <taxon>Teleostei</taxon>
        <taxon>Neoteleostei</taxon>
        <taxon>Acanthomorphata</taxon>
        <taxon>Ovalentaria</taxon>
        <taxon>Cichlomorphae</taxon>
        <taxon>Cichliformes</taxon>
        <taxon>Cichlidae</taxon>
        <taxon>African cichlids</taxon>
        <taxon>Pseudocrenilabrinae</taxon>
        <taxon>Haplochromini</taxon>
        <taxon>Astatotilapia</taxon>
    </lineage>
</organism>
<accession>A0A3P8QTH6</accession>
<evidence type="ECO:0000256" key="1">
    <source>
        <dbReference type="SAM" id="Phobius"/>
    </source>
</evidence>
<dbReference type="Pfam" id="PF00059">
    <property type="entry name" value="Lectin_C"/>
    <property type="match status" value="1"/>
</dbReference>
<evidence type="ECO:0000313" key="4">
    <source>
        <dbReference type="Proteomes" id="UP000265100"/>
    </source>
</evidence>
<reference evidence="3" key="4">
    <citation type="submission" date="2025-09" db="UniProtKB">
        <authorList>
            <consortium name="Ensembl"/>
        </authorList>
    </citation>
    <scope>IDENTIFICATION</scope>
</reference>
<dbReference type="InterPro" id="IPR001304">
    <property type="entry name" value="C-type_lectin-like"/>
</dbReference>
<dbReference type="SUPFAM" id="SSF56436">
    <property type="entry name" value="C-type lectin-like"/>
    <property type="match status" value="1"/>
</dbReference>
<dbReference type="Proteomes" id="UP000265100">
    <property type="component" value="Chromosome 22"/>
</dbReference>
<reference evidence="3" key="3">
    <citation type="submission" date="2025-08" db="UniProtKB">
        <authorList>
            <consortium name="Ensembl"/>
        </authorList>
    </citation>
    <scope>IDENTIFICATION</scope>
</reference>
<dbReference type="InterPro" id="IPR016186">
    <property type="entry name" value="C-type_lectin-like/link_sf"/>
</dbReference>
<protein>
    <recommendedName>
        <fullName evidence="2">C-type lectin domain-containing protein</fullName>
    </recommendedName>
</protein>
<dbReference type="InterPro" id="IPR016187">
    <property type="entry name" value="CTDL_fold"/>
</dbReference>
<sequence length="143" mass="15978">MRAAEDQIRDQISFVVVAFFLLAVKTVIGRRPTETLCSVTRPLYSCYMHNAVTMTWADAELHCVSEGTNLVSIHGENVFTWIGLGDIHKEGRWMWSDGSQVNSCCYDVMIRCLLLFICLFLFTRVAPSIRSCAGVCSSPLCSS</sequence>
<feature type="domain" description="C-type lectin" evidence="2">
    <location>
        <begin position="46"/>
        <end position="102"/>
    </location>
</feature>
<dbReference type="AlphaFoldDB" id="A0A3P8QTH6"/>
<reference evidence="4" key="2">
    <citation type="submission" date="2023-03" db="EMBL/GenBank/DDBJ databases">
        <authorList>
            <consortium name="Wellcome Sanger Institute Data Sharing"/>
        </authorList>
    </citation>
    <scope>NUCLEOTIDE SEQUENCE [LARGE SCALE GENOMIC DNA]</scope>
</reference>
<dbReference type="Ensembl" id="ENSACLT00000032984.2">
    <property type="protein sequence ID" value="ENSACLP00000032222.2"/>
    <property type="gene ID" value="ENSACLG00000021360.2"/>
</dbReference>
<keyword evidence="1" id="KW-0472">Membrane</keyword>
<dbReference type="PROSITE" id="PS50041">
    <property type="entry name" value="C_TYPE_LECTIN_2"/>
    <property type="match status" value="1"/>
</dbReference>
<feature type="transmembrane region" description="Helical" evidence="1">
    <location>
        <begin position="12"/>
        <end position="28"/>
    </location>
</feature>